<reference evidence="1 2" key="1">
    <citation type="journal article" date="2019" name="Sci. Rep.">
        <title>Orb-weaving spider Araneus ventricosus genome elucidates the spidroin gene catalogue.</title>
        <authorList>
            <person name="Kono N."/>
            <person name="Nakamura H."/>
            <person name="Ohtoshi R."/>
            <person name="Moran D.A.P."/>
            <person name="Shinohara A."/>
            <person name="Yoshida Y."/>
            <person name="Fujiwara M."/>
            <person name="Mori M."/>
            <person name="Tomita M."/>
            <person name="Arakawa K."/>
        </authorList>
    </citation>
    <scope>NUCLEOTIDE SEQUENCE [LARGE SCALE GENOMIC DNA]</scope>
</reference>
<name>A0A4Y2EVT4_ARAVE</name>
<protein>
    <submittedName>
        <fullName evidence="1">Uncharacterized protein</fullName>
    </submittedName>
</protein>
<evidence type="ECO:0000313" key="1">
    <source>
        <dbReference type="EMBL" id="GBM32288.1"/>
    </source>
</evidence>
<organism evidence="1 2">
    <name type="scientific">Araneus ventricosus</name>
    <name type="common">Orbweaver spider</name>
    <name type="synonym">Epeira ventricosa</name>
    <dbReference type="NCBI Taxonomy" id="182803"/>
    <lineage>
        <taxon>Eukaryota</taxon>
        <taxon>Metazoa</taxon>
        <taxon>Ecdysozoa</taxon>
        <taxon>Arthropoda</taxon>
        <taxon>Chelicerata</taxon>
        <taxon>Arachnida</taxon>
        <taxon>Araneae</taxon>
        <taxon>Araneomorphae</taxon>
        <taxon>Entelegynae</taxon>
        <taxon>Araneoidea</taxon>
        <taxon>Araneidae</taxon>
        <taxon>Araneus</taxon>
    </lineage>
</organism>
<feature type="non-terminal residue" evidence="1">
    <location>
        <position position="1"/>
    </location>
</feature>
<accession>A0A4Y2EVT4</accession>
<sequence>RMDGCYDSAAGAALIYTGNSSVGRWGGKKTSVNASHGYGWWVSFCACFADWTDGFAGLLSCKFIVQVNKMEDFPLKDTTGRKRNQS</sequence>
<dbReference type="AlphaFoldDB" id="A0A4Y2EVT4"/>
<proteinExistence type="predicted"/>
<comment type="caution">
    <text evidence="1">The sequence shown here is derived from an EMBL/GenBank/DDBJ whole genome shotgun (WGS) entry which is preliminary data.</text>
</comment>
<gene>
    <name evidence="1" type="ORF">AVEN_147673_1</name>
</gene>
<dbReference type="EMBL" id="BGPR01093787">
    <property type="protein sequence ID" value="GBM32288.1"/>
    <property type="molecule type" value="Genomic_DNA"/>
</dbReference>
<dbReference type="Proteomes" id="UP000499080">
    <property type="component" value="Unassembled WGS sequence"/>
</dbReference>
<keyword evidence="2" id="KW-1185">Reference proteome</keyword>
<evidence type="ECO:0000313" key="2">
    <source>
        <dbReference type="Proteomes" id="UP000499080"/>
    </source>
</evidence>